<feature type="transmembrane region" description="Helical" evidence="2">
    <location>
        <begin position="61"/>
        <end position="81"/>
    </location>
</feature>
<feature type="compositionally biased region" description="Basic residues" evidence="1">
    <location>
        <begin position="84"/>
        <end position="93"/>
    </location>
</feature>
<protein>
    <submittedName>
        <fullName evidence="3">Uncharacterized protein</fullName>
    </submittedName>
</protein>
<gene>
    <name evidence="3" type="ORF">AVDCRST_MAG24-553</name>
</gene>
<evidence type="ECO:0000256" key="1">
    <source>
        <dbReference type="SAM" id="MobiDB-lite"/>
    </source>
</evidence>
<accession>A0A6J4L826</accession>
<name>A0A6J4L826_9ACTN</name>
<proteinExistence type="predicted"/>
<feature type="compositionally biased region" description="Low complexity" evidence="1">
    <location>
        <begin position="106"/>
        <end position="115"/>
    </location>
</feature>
<reference evidence="3" key="1">
    <citation type="submission" date="2020-02" db="EMBL/GenBank/DDBJ databases">
        <authorList>
            <person name="Meier V. D."/>
        </authorList>
    </citation>
    <scope>NUCLEOTIDE SEQUENCE</scope>
    <source>
        <strain evidence="3">AVDCRST_MAG24</strain>
    </source>
</reference>
<evidence type="ECO:0000313" key="3">
    <source>
        <dbReference type="EMBL" id="CAA9325610.1"/>
    </source>
</evidence>
<keyword evidence="2" id="KW-0812">Transmembrane</keyword>
<dbReference type="AlphaFoldDB" id="A0A6J4L826"/>
<evidence type="ECO:0000256" key="2">
    <source>
        <dbReference type="SAM" id="Phobius"/>
    </source>
</evidence>
<feature type="region of interest" description="Disordered" evidence="1">
    <location>
        <begin position="80"/>
        <end position="133"/>
    </location>
</feature>
<feature type="region of interest" description="Disordered" evidence="1">
    <location>
        <begin position="26"/>
        <end position="58"/>
    </location>
</feature>
<keyword evidence="2" id="KW-1133">Transmembrane helix</keyword>
<feature type="compositionally biased region" description="Polar residues" evidence="1">
    <location>
        <begin position="45"/>
        <end position="58"/>
    </location>
</feature>
<organism evidence="3">
    <name type="scientific">uncultured Nocardioidaceae bacterium</name>
    <dbReference type="NCBI Taxonomy" id="253824"/>
    <lineage>
        <taxon>Bacteria</taxon>
        <taxon>Bacillati</taxon>
        <taxon>Actinomycetota</taxon>
        <taxon>Actinomycetes</taxon>
        <taxon>Propionibacteriales</taxon>
        <taxon>Nocardioidaceae</taxon>
        <taxon>environmental samples</taxon>
    </lineage>
</organism>
<keyword evidence="2" id="KW-0472">Membrane</keyword>
<dbReference type="EMBL" id="CADCUF010000076">
    <property type="protein sequence ID" value="CAA9325610.1"/>
    <property type="molecule type" value="Genomic_DNA"/>
</dbReference>
<sequence>MDTAFATVLPSTRRWAKAKLPWLPASETRPGAASHRPWAQLARTVPSTSKRPSSPAQPSKYTLMLPVLGDAVVTGAVVAVGSSRSKRAGRKTRPSASAGPEPMPGATATWTAVSTPVPPAPAPAPRSTMTVGR</sequence>